<dbReference type="AlphaFoldDB" id="A0AAV7K1C3"/>
<dbReference type="PANTHER" id="PTHR31655:SF7">
    <property type="entry name" value="PROTEIN FAM78A"/>
    <property type="match status" value="1"/>
</dbReference>
<accession>A0AAV7K1C3</accession>
<keyword evidence="2" id="KW-1185">Reference proteome</keyword>
<reference evidence="1 2" key="1">
    <citation type="journal article" date="2023" name="BMC Biol.">
        <title>The compact genome of the sponge Oopsacas minuta (Hexactinellida) is lacking key metazoan core genes.</title>
        <authorList>
            <person name="Santini S."/>
            <person name="Schenkelaars Q."/>
            <person name="Jourda C."/>
            <person name="Duchesne M."/>
            <person name="Belahbib H."/>
            <person name="Rocher C."/>
            <person name="Selva M."/>
            <person name="Riesgo A."/>
            <person name="Vervoort M."/>
            <person name="Leys S.P."/>
            <person name="Kodjabachian L."/>
            <person name="Le Bivic A."/>
            <person name="Borchiellini C."/>
            <person name="Claverie J.M."/>
            <person name="Renard E."/>
        </authorList>
    </citation>
    <scope>NUCLEOTIDE SEQUENCE [LARGE SCALE GENOMIC DNA]</scope>
    <source>
        <strain evidence="1">SPO-2</strain>
    </source>
</reference>
<organism evidence="1 2">
    <name type="scientific">Oopsacas minuta</name>
    <dbReference type="NCBI Taxonomy" id="111878"/>
    <lineage>
        <taxon>Eukaryota</taxon>
        <taxon>Metazoa</taxon>
        <taxon>Porifera</taxon>
        <taxon>Hexactinellida</taxon>
        <taxon>Hexasterophora</taxon>
        <taxon>Lyssacinosida</taxon>
        <taxon>Leucopsacidae</taxon>
        <taxon>Oopsacas</taxon>
    </lineage>
</organism>
<proteinExistence type="predicted"/>
<evidence type="ECO:0000313" key="2">
    <source>
        <dbReference type="Proteomes" id="UP001165289"/>
    </source>
</evidence>
<sequence>MSFGKREVRVISCGAWIEKKETKIIETEPTLNYITPHFRAYAQVVIPELKSYECITVGWIQAVTDMKFVNTYPEGRSSWEIPQLNTKIICAVSDADGRQYPWYGVTTECRTIRGPTFSEQKPEVLMNDNFSPRVSWAIPVGKDQPDTLCKVERDQTFIAWLVYKIEPMEEIYILKSYEWRAQVNIEVDCNKPLKERSTLLEPIFQDDPVEVENKPIPTSALAPPRANEAQNFVWRPQDGEIINLDWRPVSLYCLISSKSEGKYFRYKDREIQKRIFESNQMIQLP</sequence>
<dbReference type="EMBL" id="JAKMXF010000222">
    <property type="protein sequence ID" value="KAI6654560.1"/>
    <property type="molecule type" value="Genomic_DNA"/>
</dbReference>
<gene>
    <name evidence="1" type="ORF">LOD99_956</name>
</gene>
<dbReference type="PANTHER" id="PTHR31655">
    <property type="entry name" value="PROTEIN FAM78A"/>
    <property type="match status" value="1"/>
</dbReference>
<evidence type="ECO:0000313" key="1">
    <source>
        <dbReference type="EMBL" id="KAI6654560.1"/>
    </source>
</evidence>
<protein>
    <submittedName>
        <fullName evidence="1">Protein FAM78B-like</fullName>
    </submittedName>
</protein>
<dbReference type="InterPro" id="IPR029638">
    <property type="entry name" value="FAM78"/>
</dbReference>
<name>A0AAV7K1C3_9METZ</name>
<comment type="caution">
    <text evidence="1">The sequence shown here is derived from an EMBL/GenBank/DDBJ whole genome shotgun (WGS) entry which is preliminary data.</text>
</comment>
<dbReference type="Proteomes" id="UP001165289">
    <property type="component" value="Unassembled WGS sequence"/>
</dbReference>